<evidence type="ECO:0000256" key="2">
    <source>
        <dbReference type="ARBA" id="ARBA00022801"/>
    </source>
</evidence>
<dbReference type="Proteomes" id="UP000619101">
    <property type="component" value="Unassembled WGS sequence"/>
</dbReference>
<dbReference type="CDD" id="cd10954">
    <property type="entry name" value="CE4_CtAXE_like"/>
    <property type="match status" value="1"/>
</dbReference>
<dbReference type="SUPFAM" id="SSF88713">
    <property type="entry name" value="Glycoside hydrolase/deacetylase"/>
    <property type="match status" value="1"/>
</dbReference>
<protein>
    <submittedName>
        <fullName evidence="4">Polysaccharide deacetylase family protein</fullName>
    </submittedName>
</protein>
<evidence type="ECO:0000259" key="3">
    <source>
        <dbReference type="PROSITE" id="PS51677"/>
    </source>
</evidence>
<keyword evidence="1" id="KW-0479">Metal-binding</keyword>
<organism evidence="4 5">
    <name type="scientific">Solibacillus faecavium</name>
    <dbReference type="NCBI Taxonomy" id="2762221"/>
    <lineage>
        <taxon>Bacteria</taxon>
        <taxon>Bacillati</taxon>
        <taxon>Bacillota</taxon>
        <taxon>Bacilli</taxon>
        <taxon>Bacillales</taxon>
        <taxon>Caryophanaceae</taxon>
        <taxon>Solibacillus</taxon>
    </lineage>
</organism>
<proteinExistence type="predicted"/>
<keyword evidence="2" id="KW-0378">Hydrolase</keyword>
<sequence>MKKVFHFYFMIFCLIGFFTVNVENASAAPSAIIKLTTIETEVLKENLQEKIISLSKATPIIVLAETEGWTKIQYKTVIGFIKSEYLKSVSPQYMLVKSQKEPLVRVTNKQHSGSIGKLYLNSIVELYGSNSTDFVFIKYGGLAGYVNKHALIKPTGKKMKVKPTKDLVVRSIASSSSDEIGTLRKNSNVTMFTNLRGWAFVTSESLSGYVPMNGLTTPAQKTVPLKPSKPKAVPPVNGKKIALTFDDGPHPKVTRQILKTLEKYNAKATFFVIGQEVVKYPEVLKEVYEAGHEIGNHTYNHEKLTTLSQKEVNHQIQSTDELIKSVIGKKATAFRPPYGSYDETIIKQLKVPNVMWTIDTLDWKHRDPEKTALAIEEQVNNGSIILMHDIHQATADALETILIDLQIRGYTFVTVSELLKKQ</sequence>
<keyword evidence="5" id="KW-1185">Reference proteome</keyword>
<dbReference type="PANTHER" id="PTHR10587">
    <property type="entry name" value="GLYCOSYL TRANSFERASE-RELATED"/>
    <property type="match status" value="1"/>
</dbReference>
<dbReference type="EMBL" id="JACSPZ010000003">
    <property type="protein sequence ID" value="MBD8036492.1"/>
    <property type="molecule type" value="Genomic_DNA"/>
</dbReference>
<dbReference type="InterPro" id="IPR003646">
    <property type="entry name" value="SH3-like_bac-type"/>
</dbReference>
<dbReference type="Pfam" id="PF01522">
    <property type="entry name" value="Polysacc_deac_1"/>
    <property type="match status" value="1"/>
</dbReference>
<dbReference type="Gene3D" id="2.30.30.40">
    <property type="entry name" value="SH3 Domains"/>
    <property type="match status" value="2"/>
</dbReference>
<dbReference type="InterPro" id="IPR002509">
    <property type="entry name" value="NODB_dom"/>
</dbReference>
<feature type="domain" description="NodB homology" evidence="3">
    <location>
        <begin position="239"/>
        <end position="413"/>
    </location>
</feature>
<dbReference type="Gene3D" id="3.20.20.370">
    <property type="entry name" value="Glycoside hydrolase/deacetylase"/>
    <property type="match status" value="1"/>
</dbReference>
<dbReference type="PANTHER" id="PTHR10587:SF133">
    <property type="entry name" value="CHITIN DEACETYLASE 1-RELATED"/>
    <property type="match status" value="1"/>
</dbReference>
<evidence type="ECO:0000256" key="1">
    <source>
        <dbReference type="ARBA" id="ARBA00022723"/>
    </source>
</evidence>
<dbReference type="PROSITE" id="PS51677">
    <property type="entry name" value="NODB"/>
    <property type="match status" value="1"/>
</dbReference>
<gene>
    <name evidence="4" type="ORF">H9635_07040</name>
</gene>
<evidence type="ECO:0000313" key="4">
    <source>
        <dbReference type="EMBL" id="MBD8036492.1"/>
    </source>
</evidence>
<name>A0ABR8XX29_9BACL</name>
<dbReference type="SMART" id="SM00287">
    <property type="entry name" value="SH3b"/>
    <property type="match status" value="2"/>
</dbReference>
<reference evidence="4 5" key="1">
    <citation type="submission" date="2020-08" db="EMBL/GenBank/DDBJ databases">
        <title>A Genomic Blueprint of the Chicken Gut Microbiome.</title>
        <authorList>
            <person name="Gilroy R."/>
            <person name="Ravi A."/>
            <person name="Getino M."/>
            <person name="Pursley I."/>
            <person name="Horton D.L."/>
            <person name="Alikhan N.-F."/>
            <person name="Baker D."/>
            <person name="Gharbi K."/>
            <person name="Hall N."/>
            <person name="Watson M."/>
            <person name="Adriaenssens E.M."/>
            <person name="Foster-Nyarko E."/>
            <person name="Jarju S."/>
            <person name="Secka A."/>
            <person name="Antonio M."/>
            <person name="Oren A."/>
            <person name="Chaudhuri R."/>
            <person name="La Ragione R.M."/>
            <person name="Hildebrand F."/>
            <person name="Pallen M.J."/>
        </authorList>
    </citation>
    <scope>NUCLEOTIDE SEQUENCE [LARGE SCALE GENOMIC DNA]</scope>
    <source>
        <strain evidence="4 5">A46</strain>
    </source>
</reference>
<comment type="caution">
    <text evidence="4">The sequence shown here is derived from an EMBL/GenBank/DDBJ whole genome shotgun (WGS) entry which is preliminary data.</text>
</comment>
<dbReference type="InterPro" id="IPR050248">
    <property type="entry name" value="Polysacc_deacetylase_ArnD"/>
</dbReference>
<accession>A0ABR8XX29</accession>
<dbReference type="InterPro" id="IPR011330">
    <property type="entry name" value="Glyco_hydro/deAcase_b/a-brl"/>
</dbReference>
<evidence type="ECO:0000313" key="5">
    <source>
        <dbReference type="Proteomes" id="UP000619101"/>
    </source>
</evidence>